<dbReference type="AlphaFoldDB" id="A0A392V4V5"/>
<keyword evidence="1" id="KW-0808">Transferase</keyword>
<dbReference type="GO" id="GO:0016301">
    <property type="term" value="F:kinase activity"/>
    <property type="evidence" value="ECO:0007669"/>
    <property type="project" value="UniProtKB-KW"/>
</dbReference>
<organism evidence="1 2">
    <name type="scientific">Trifolium medium</name>
    <dbReference type="NCBI Taxonomy" id="97028"/>
    <lineage>
        <taxon>Eukaryota</taxon>
        <taxon>Viridiplantae</taxon>
        <taxon>Streptophyta</taxon>
        <taxon>Embryophyta</taxon>
        <taxon>Tracheophyta</taxon>
        <taxon>Spermatophyta</taxon>
        <taxon>Magnoliopsida</taxon>
        <taxon>eudicotyledons</taxon>
        <taxon>Gunneridae</taxon>
        <taxon>Pentapetalae</taxon>
        <taxon>rosids</taxon>
        <taxon>fabids</taxon>
        <taxon>Fabales</taxon>
        <taxon>Fabaceae</taxon>
        <taxon>Papilionoideae</taxon>
        <taxon>50 kb inversion clade</taxon>
        <taxon>NPAAA clade</taxon>
        <taxon>Hologalegina</taxon>
        <taxon>IRL clade</taxon>
        <taxon>Trifolieae</taxon>
        <taxon>Trifolium</taxon>
    </lineage>
</organism>
<protein>
    <submittedName>
        <fullName evidence="1">Mitogen-activated protein kinase</fullName>
    </submittedName>
</protein>
<keyword evidence="1" id="KW-0418">Kinase</keyword>
<proteinExistence type="predicted"/>
<sequence>MAGVSGGRVKKSASVKDYVMDWIGKEVKEEKLKNDDLVGGSGKGEK</sequence>
<reference evidence="1 2" key="1">
    <citation type="journal article" date="2018" name="Front. Plant Sci.">
        <title>Red Clover (Trifolium pratense) and Zigzag Clover (T. medium) - A Picture of Genomic Similarities and Differences.</title>
        <authorList>
            <person name="Dluhosova J."/>
            <person name="Istvanek J."/>
            <person name="Nedelnik J."/>
            <person name="Repkova J."/>
        </authorList>
    </citation>
    <scope>NUCLEOTIDE SEQUENCE [LARGE SCALE GENOMIC DNA]</scope>
    <source>
        <strain evidence="2">cv. 10/8</strain>
        <tissue evidence="1">Leaf</tissue>
    </source>
</reference>
<dbReference type="Proteomes" id="UP000265520">
    <property type="component" value="Unassembled WGS sequence"/>
</dbReference>
<feature type="non-terminal residue" evidence="1">
    <location>
        <position position="46"/>
    </location>
</feature>
<comment type="caution">
    <text evidence="1">The sequence shown here is derived from an EMBL/GenBank/DDBJ whole genome shotgun (WGS) entry which is preliminary data.</text>
</comment>
<evidence type="ECO:0000313" key="2">
    <source>
        <dbReference type="Proteomes" id="UP000265520"/>
    </source>
</evidence>
<evidence type="ECO:0000313" key="1">
    <source>
        <dbReference type="EMBL" id="MCI81975.1"/>
    </source>
</evidence>
<dbReference type="EMBL" id="LXQA011032006">
    <property type="protein sequence ID" value="MCI81975.1"/>
    <property type="molecule type" value="Genomic_DNA"/>
</dbReference>
<name>A0A392V4V5_9FABA</name>
<keyword evidence="2" id="KW-1185">Reference proteome</keyword>
<accession>A0A392V4V5</accession>